<keyword evidence="2" id="KW-1185">Reference proteome</keyword>
<name>A0A4C1ZBX8_EUMVA</name>
<gene>
    <name evidence="1" type="ORF">EVAR_55328_1</name>
</gene>
<dbReference type="Proteomes" id="UP000299102">
    <property type="component" value="Unassembled WGS sequence"/>
</dbReference>
<comment type="caution">
    <text evidence="1">The sequence shown here is derived from an EMBL/GenBank/DDBJ whole genome shotgun (WGS) entry which is preliminary data.</text>
</comment>
<protein>
    <submittedName>
        <fullName evidence="1">Uncharacterized protein</fullName>
    </submittedName>
</protein>
<proteinExistence type="predicted"/>
<dbReference type="EMBL" id="BGZK01001690">
    <property type="protein sequence ID" value="GBP84624.1"/>
    <property type="molecule type" value="Genomic_DNA"/>
</dbReference>
<accession>A0A4C1ZBX8</accession>
<dbReference type="AlphaFoldDB" id="A0A4C1ZBX8"/>
<evidence type="ECO:0000313" key="1">
    <source>
        <dbReference type="EMBL" id="GBP84624.1"/>
    </source>
</evidence>
<evidence type="ECO:0000313" key="2">
    <source>
        <dbReference type="Proteomes" id="UP000299102"/>
    </source>
</evidence>
<sequence>MNPSVKCQPGVINQRGAGRRVVADCRRGRVAGAALAWLVSPHAHSRLYIPFRTVSNHIQSCSVIQTQIEKCRNRQLPSCDMRCTVGARKTFTLALQRRLTASRRYAAPPVRAYSPFISSADENLPFTSSADENLPFTSSAVENLPFLFGIAGPRRAADLFYFYKRLAP</sequence>
<organism evidence="1 2">
    <name type="scientific">Eumeta variegata</name>
    <name type="common">Bagworm moth</name>
    <name type="synonym">Eumeta japonica</name>
    <dbReference type="NCBI Taxonomy" id="151549"/>
    <lineage>
        <taxon>Eukaryota</taxon>
        <taxon>Metazoa</taxon>
        <taxon>Ecdysozoa</taxon>
        <taxon>Arthropoda</taxon>
        <taxon>Hexapoda</taxon>
        <taxon>Insecta</taxon>
        <taxon>Pterygota</taxon>
        <taxon>Neoptera</taxon>
        <taxon>Endopterygota</taxon>
        <taxon>Lepidoptera</taxon>
        <taxon>Glossata</taxon>
        <taxon>Ditrysia</taxon>
        <taxon>Tineoidea</taxon>
        <taxon>Psychidae</taxon>
        <taxon>Oiketicinae</taxon>
        <taxon>Eumeta</taxon>
    </lineage>
</organism>
<reference evidence="1 2" key="1">
    <citation type="journal article" date="2019" name="Commun. Biol.">
        <title>The bagworm genome reveals a unique fibroin gene that provides high tensile strength.</title>
        <authorList>
            <person name="Kono N."/>
            <person name="Nakamura H."/>
            <person name="Ohtoshi R."/>
            <person name="Tomita M."/>
            <person name="Numata K."/>
            <person name="Arakawa K."/>
        </authorList>
    </citation>
    <scope>NUCLEOTIDE SEQUENCE [LARGE SCALE GENOMIC DNA]</scope>
</reference>